<evidence type="ECO:0000313" key="2">
    <source>
        <dbReference type="Proteomes" id="UP000625711"/>
    </source>
</evidence>
<evidence type="ECO:0000313" key="1">
    <source>
        <dbReference type="EMBL" id="KAF7263817.1"/>
    </source>
</evidence>
<dbReference type="AlphaFoldDB" id="A0A834HYN6"/>
<comment type="caution">
    <text evidence="1">The sequence shown here is derived from an EMBL/GenBank/DDBJ whole genome shotgun (WGS) entry which is preliminary data.</text>
</comment>
<name>A0A834HYN6_RHYFE</name>
<keyword evidence="2" id="KW-1185">Reference proteome</keyword>
<reference evidence="1" key="1">
    <citation type="submission" date="2020-08" db="EMBL/GenBank/DDBJ databases">
        <title>Genome sequencing and assembly of the red palm weevil Rhynchophorus ferrugineus.</title>
        <authorList>
            <person name="Dias G.B."/>
            <person name="Bergman C.M."/>
            <person name="Manee M."/>
        </authorList>
    </citation>
    <scope>NUCLEOTIDE SEQUENCE</scope>
    <source>
        <strain evidence="1">AA-2017</strain>
        <tissue evidence="1">Whole larva</tissue>
    </source>
</reference>
<gene>
    <name evidence="1" type="ORF">GWI33_001098</name>
</gene>
<organism evidence="1 2">
    <name type="scientific">Rhynchophorus ferrugineus</name>
    <name type="common">Red palm weevil</name>
    <name type="synonym">Curculio ferrugineus</name>
    <dbReference type="NCBI Taxonomy" id="354439"/>
    <lineage>
        <taxon>Eukaryota</taxon>
        <taxon>Metazoa</taxon>
        <taxon>Ecdysozoa</taxon>
        <taxon>Arthropoda</taxon>
        <taxon>Hexapoda</taxon>
        <taxon>Insecta</taxon>
        <taxon>Pterygota</taxon>
        <taxon>Neoptera</taxon>
        <taxon>Endopterygota</taxon>
        <taxon>Coleoptera</taxon>
        <taxon>Polyphaga</taxon>
        <taxon>Cucujiformia</taxon>
        <taxon>Curculionidae</taxon>
        <taxon>Dryophthorinae</taxon>
        <taxon>Rhynchophorus</taxon>
    </lineage>
</organism>
<dbReference type="EMBL" id="JAACXV010019293">
    <property type="protein sequence ID" value="KAF7263817.1"/>
    <property type="molecule type" value="Genomic_DNA"/>
</dbReference>
<dbReference type="Proteomes" id="UP000625711">
    <property type="component" value="Unassembled WGS sequence"/>
</dbReference>
<sequence length="33" mass="3718">MKLCRRKEINEDPNDMVLKSGRTGLASSNIIVE</sequence>
<protein>
    <submittedName>
        <fullName evidence="1">Uncharacterized protein</fullName>
    </submittedName>
</protein>
<accession>A0A834HYN6</accession>
<feature type="non-terminal residue" evidence="1">
    <location>
        <position position="33"/>
    </location>
</feature>
<proteinExistence type="predicted"/>